<protein>
    <submittedName>
        <fullName evidence="4">Uncharacterized protein LOC116199493</fullName>
    </submittedName>
</protein>
<dbReference type="InterPro" id="IPR025521">
    <property type="entry name" value="Neprosin_propep"/>
</dbReference>
<dbReference type="Proteomes" id="UP000515151">
    <property type="component" value="Chromosome 3"/>
</dbReference>
<dbReference type="PANTHER" id="PTHR31589">
    <property type="entry name" value="PROTEIN, PUTATIVE (DUF239)-RELATED-RELATED"/>
    <property type="match status" value="1"/>
</dbReference>
<accession>A0A6P8CN41</accession>
<keyword evidence="1" id="KW-0732">Signal</keyword>
<evidence type="ECO:0000313" key="4">
    <source>
        <dbReference type="RefSeq" id="XP_031385717.1"/>
    </source>
</evidence>
<dbReference type="PANTHER" id="PTHR31589:SF221">
    <property type="entry name" value="LIGASE, PUTATIVE (DUF239)-RELATED"/>
    <property type="match status" value="1"/>
</dbReference>
<organism evidence="3 4">
    <name type="scientific">Punica granatum</name>
    <name type="common">Pomegranate</name>
    <dbReference type="NCBI Taxonomy" id="22663"/>
    <lineage>
        <taxon>Eukaryota</taxon>
        <taxon>Viridiplantae</taxon>
        <taxon>Streptophyta</taxon>
        <taxon>Embryophyta</taxon>
        <taxon>Tracheophyta</taxon>
        <taxon>Spermatophyta</taxon>
        <taxon>Magnoliopsida</taxon>
        <taxon>eudicotyledons</taxon>
        <taxon>Gunneridae</taxon>
        <taxon>Pentapetalae</taxon>
        <taxon>rosids</taxon>
        <taxon>malvids</taxon>
        <taxon>Myrtales</taxon>
        <taxon>Lythraceae</taxon>
        <taxon>Punica</taxon>
    </lineage>
</organism>
<reference evidence="4" key="2">
    <citation type="submission" date="2025-08" db="UniProtKB">
        <authorList>
            <consortium name="RefSeq"/>
        </authorList>
    </citation>
    <scope>IDENTIFICATION</scope>
    <source>
        <tissue evidence="4">Leaf</tissue>
    </source>
</reference>
<sequence length="413" mass="46067">MATRRRREGIVGIFLLITAVLVDSAQARRKLASSNKSNDVEFAQAPRGTVKSVQSGGGDVVDCVDIYKQPAFDHPLLKNHTIQMKPSFTEEGESHLQGLPAELEEWGVDCPEGTVPIIRMTSENAVQKKDYVPPFPVNEKSGLHNKSFPVFASYNKGHEACTFLYAIVKTIENGRTFHGGQALLNVWNPHAETGEASISQIWIYAGSEENVNTVEAGWIAGLDSRPTTTFFTYWTSDGYKSTGCYNLRCSGFVQTNKHIAPGFQVRPTSTFNGQQFEIGVQIKQDMSTQHWWLRLNDMDIGYWPSSIFNSLRDGGVGVDWGGEIHNFGKDWQHTTTQMGSGHFPRDGYFTKSSYIRNLAYIQNNGSMQSTPKEDLVVYITNPRCYDLVLGPSNLNFETHFYFGGPGFSAQCII</sequence>
<feature type="signal peptide" evidence="1">
    <location>
        <begin position="1"/>
        <end position="27"/>
    </location>
</feature>
<feature type="domain" description="Neprosin PEP catalytic" evidence="2">
    <location>
        <begin position="158"/>
        <end position="412"/>
    </location>
</feature>
<reference evidence="3" key="1">
    <citation type="journal article" date="2020" name="Plant Biotechnol. J.">
        <title>The pomegranate (Punica granatum L.) draft genome dissects genetic divergence between soft- and hard-seeded cultivars.</title>
        <authorList>
            <person name="Luo X."/>
            <person name="Li H."/>
            <person name="Wu Z."/>
            <person name="Yao W."/>
            <person name="Zhao P."/>
            <person name="Cao D."/>
            <person name="Yu H."/>
            <person name="Li K."/>
            <person name="Poudel K."/>
            <person name="Zhao D."/>
            <person name="Zhang F."/>
            <person name="Xia X."/>
            <person name="Chen L."/>
            <person name="Wang Q."/>
            <person name="Jing D."/>
            <person name="Cao S."/>
        </authorList>
    </citation>
    <scope>NUCLEOTIDE SEQUENCE [LARGE SCALE GENOMIC DNA]</scope>
    <source>
        <strain evidence="3">cv. Tunisia</strain>
    </source>
</reference>
<dbReference type="Gene3D" id="3.90.1320.10">
    <property type="entry name" value="Outer-capsid protein sigma 3, large lobe"/>
    <property type="match status" value="1"/>
</dbReference>
<evidence type="ECO:0000259" key="2">
    <source>
        <dbReference type="PROSITE" id="PS52045"/>
    </source>
</evidence>
<dbReference type="Pfam" id="PF14365">
    <property type="entry name" value="Neprosin_AP"/>
    <property type="match status" value="1"/>
</dbReference>
<evidence type="ECO:0000313" key="3">
    <source>
        <dbReference type="Proteomes" id="UP000515151"/>
    </source>
</evidence>
<gene>
    <name evidence="4" type="primary">LOC116199493</name>
</gene>
<dbReference type="RefSeq" id="XP_031385717.1">
    <property type="nucleotide sequence ID" value="XM_031529857.1"/>
</dbReference>
<dbReference type="OrthoDB" id="1858978at2759"/>
<dbReference type="GeneID" id="116199493"/>
<dbReference type="PROSITE" id="PS52045">
    <property type="entry name" value="NEPROSIN_PEP_CD"/>
    <property type="match status" value="1"/>
</dbReference>
<dbReference type="InterPro" id="IPR004314">
    <property type="entry name" value="Neprosin"/>
</dbReference>
<dbReference type="AlphaFoldDB" id="A0A6P8CN41"/>
<name>A0A6P8CN41_PUNGR</name>
<dbReference type="Pfam" id="PF03080">
    <property type="entry name" value="Neprosin"/>
    <property type="match status" value="1"/>
</dbReference>
<keyword evidence="3" id="KW-1185">Reference proteome</keyword>
<evidence type="ECO:0000256" key="1">
    <source>
        <dbReference type="SAM" id="SignalP"/>
    </source>
</evidence>
<proteinExistence type="predicted"/>
<feature type="chain" id="PRO_5028475582" evidence="1">
    <location>
        <begin position="28"/>
        <end position="413"/>
    </location>
</feature>
<dbReference type="InterPro" id="IPR053168">
    <property type="entry name" value="Glutamic_endopeptidase"/>
</dbReference>